<dbReference type="STRING" id="824.CGRAC_1736"/>
<evidence type="ECO:0000313" key="2">
    <source>
        <dbReference type="Proteomes" id="UP000005709"/>
    </source>
</evidence>
<proteinExistence type="predicted"/>
<keyword evidence="2" id="KW-1185">Reference proteome</keyword>
<dbReference type="eggNOG" id="ENOG5031A7X">
    <property type="taxonomic scope" value="Bacteria"/>
</dbReference>
<protein>
    <submittedName>
        <fullName evidence="1">Uncharacterized protein</fullName>
    </submittedName>
</protein>
<dbReference type="RefSeq" id="WP_005873180.1">
    <property type="nucleotide sequence ID" value="NZ_ACYG01000031.1"/>
</dbReference>
<comment type="caution">
    <text evidence="1">The sequence shown here is derived from an EMBL/GenBank/DDBJ whole genome shotgun (WGS) entry which is preliminary data.</text>
</comment>
<gene>
    <name evidence="1" type="ORF">CAMGR0001_2884</name>
</gene>
<evidence type="ECO:0000313" key="1">
    <source>
        <dbReference type="EMBL" id="EEV16508.1"/>
    </source>
</evidence>
<dbReference type="AlphaFoldDB" id="C8PL93"/>
<sequence length="159" mass="19515">MIEVVIDFDELQKDRRYIDERHDYCPKEIEHKLYSYLSEKLSLPLRIGPDAFADFFWFLRFKEWKDYSEEEWEQYKDKDEWESYSEYIQEKEENSRYGLKSKQGVRDDLKLIFLNFNAFKKKYSDLTKQLLDVIKFTLSETAKYPDNDDLLDIQIEIRS</sequence>
<dbReference type="Proteomes" id="UP000005709">
    <property type="component" value="Unassembled WGS sequence"/>
</dbReference>
<name>C8PL93_9BACT</name>
<reference evidence="1 2" key="1">
    <citation type="submission" date="2009-07" db="EMBL/GenBank/DDBJ databases">
        <authorList>
            <person name="Madupu R."/>
            <person name="Sebastian Y."/>
            <person name="Durkin A.S."/>
            <person name="Torralba M."/>
            <person name="Methe B."/>
            <person name="Sutton G.G."/>
            <person name="Strausberg R.L."/>
            <person name="Nelson K.E."/>
        </authorList>
    </citation>
    <scope>NUCLEOTIDE SEQUENCE [LARGE SCALE GENOMIC DNA]</scope>
    <source>
        <strain evidence="1 2">RM3268</strain>
    </source>
</reference>
<dbReference type="OrthoDB" id="9960178at2"/>
<dbReference type="EMBL" id="ACYG01000031">
    <property type="protein sequence ID" value="EEV16508.1"/>
    <property type="molecule type" value="Genomic_DNA"/>
</dbReference>
<organism evidence="1 2">
    <name type="scientific">Campylobacter gracilis RM3268</name>
    <dbReference type="NCBI Taxonomy" id="553220"/>
    <lineage>
        <taxon>Bacteria</taxon>
        <taxon>Pseudomonadati</taxon>
        <taxon>Campylobacterota</taxon>
        <taxon>Epsilonproteobacteria</taxon>
        <taxon>Campylobacterales</taxon>
        <taxon>Campylobacteraceae</taxon>
        <taxon>Campylobacter</taxon>
    </lineage>
</organism>
<accession>C8PL93</accession>